<protein>
    <submittedName>
        <fullName evidence="2">Uncharacterized protein</fullName>
    </submittedName>
</protein>
<evidence type="ECO:0000313" key="3">
    <source>
        <dbReference type="Proteomes" id="UP000824120"/>
    </source>
</evidence>
<name>A0A9J5XPR6_SOLCO</name>
<feature type="compositionally biased region" description="Acidic residues" evidence="1">
    <location>
        <begin position="10"/>
        <end position="28"/>
    </location>
</feature>
<evidence type="ECO:0000313" key="2">
    <source>
        <dbReference type="EMBL" id="KAG5589495.1"/>
    </source>
</evidence>
<feature type="region of interest" description="Disordered" evidence="1">
    <location>
        <begin position="1"/>
        <end position="29"/>
    </location>
</feature>
<dbReference type="AlphaFoldDB" id="A0A9J5XPR6"/>
<proteinExistence type="predicted"/>
<dbReference type="EMBL" id="JACXVP010000008">
    <property type="protein sequence ID" value="KAG5589495.1"/>
    <property type="molecule type" value="Genomic_DNA"/>
</dbReference>
<keyword evidence="3" id="KW-1185">Reference proteome</keyword>
<dbReference type="Proteomes" id="UP000824120">
    <property type="component" value="Chromosome 8"/>
</dbReference>
<organism evidence="2 3">
    <name type="scientific">Solanum commersonii</name>
    <name type="common">Commerson's wild potato</name>
    <name type="synonym">Commerson's nightshade</name>
    <dbReference type="NCBI Taxonomy" id="4109"/>
    <lineage>
        <taxon>Eukaryota</taxon>
        <taxon>Viridiplantae</taxon>
        <taxon>Streptophyta</taxon>
        <taxon>Embryophyta</taxon>
        <taxon>Tracheophyta</taxon>
        <taxon>Spermatophyta</taxon>
        <taxon>Magnoliopsida</taxon>
        <taxon>eudicotyledons</taxon>
        <taxon>Gunneridae</taxon>
        <taxon>Pentapetalae</taxon>
        <taxon>asterids</taxon>
        <taxon>lamiids</taxon>
        <taxon>Solanales</taxon>
        <taxon>Solanaceae</taxon>
        <taxon>Solanoideae</taxon>
        <taxon>Solaneae</taxon>
        <taxon>Solanum</taxon>
    </lineage>
</organism>
<feature type="non-terminal residue" evidence="2">
    <location>
        <position position="100"/>
    </location>
</feature>
<evidence type="ECO:0000256" key="1">
    <source>
        <dbReference type="SAM" id="MobiDB-lite"/>
    </source>
</evidence>
<comment type="caution">
    <text evidence="2">The sequence shown here is derived from an EMBL/GenBank/DDBJ whole genome shotgun (WGS) entry which is preliminary data.</text>
</comment>
<reference evidence="2 3" key="1">
    <citation type="submission" date="2020-09" db="EMBL/GenBank/DDBJ databases">
        <title>De no assembly of potato wild relative species, Solanum commersonii.</title>
        <authorList>
            <person name="Cho K."/>
        </authorList>
    </citation>
    <scope>NUCLEOTIDE SEQUENCE [LARGE SCALE GENOMIC DNA]</scope>
    <source>
        <strain evidence="2">LZ3.2</strain>
        <tissue evidence="2">Leaf</tissue>
    </source>
</reference>
<gene>
    <name evidence="2" type="ORF">H5410_040009</name>
</gene>
<accession>A0A9J5XPR6</accession>
<sequence>MKWDRTSDLSGEEEDDVIEQEVEDELEDGEKLRPRIPYLHSCYQKSKNFDDVYGSCDDFDEDDDDYGRRGGDRSGGSVTCLYSVEFGPRYHFNFALLFGW</sequence>